<dbReference type="NCBIfam" id="NF040894">
    <property type="entry name" value="puhB_PGC"/>
    <property type="match status" value="1"/>
</dbReference>
<evidence type="ECO:0000313" key="4">
    <source>
        <dbReference type="Proteomes" id="UP000298179"/>
    </source>
</evidence>
<dbReference type="InterPro" id="IPR054839">
    <property type="entry name" value="puhB_PGC"/>
</dbReference>
<sequence length="231" mass="24596">MSAEMDEFDDIKPVVTEDELPAGEAILWQAKPDWWRLALTAYRLRLVGIWFLAFALWKIGATHHDTGSWAAGFADAATLLPALGLGVGLIMLLAFVTARATSFTLTPRRLVMRYGVALPAQLNIPLGEIDHAALKLNSDGSGDIPLAIGKAGRPSYFQLWPYARPWKFGSAQPMLRAVPDAAAAARLVSDALVASQGGKRPAMPEPKPAAGARSGVRKAKAGFSGARPAAV</sequence>
<dbReference type="AlphaFoldDB" id="A0A4Y8RK54"/>
<dbReference type="RefSeq" id="WP_134761928.1">
    <property type="nucleotide sequence ID" value="NZ_SOZD01000003.1"/>
</dbReference>
<evidence type="ECO:0000313" key="3">
    <source>
        <dbReference type="EMBL" id="TFF22826.1"/>
    </source>
</evidence>
<keyword evidence="4" id="KW-1185">Reference proteome</keyword>
<accession>A0A4Y8RK54</accession>
<reference evidence="3 4" key="1">
    <citation type="submission" date="2019-03" db="EMBL/GenBank/DDBJ databases">
        <title>Jiella endophytica sp. nov., a novel endophytic bacterium isolated from root of Ficus microcarpa Linn. f.</title>
        <authorList>
            <person name="Tuo L."/>
        </authorList>
    </citation>
    <scope>NUCLEOTIDE SEQUENCE [LARGE SCALE GENOMIC DNA]</scope>
    <source>
        <strain evidence="3 4">CBS5Q-3</strain>
    </source>
</reference>
<evidence type="ECO:0000256" key="2">
    <source>
        <dbReference type="SAM" id="Phobius"/>
    </source>
</evidence>
<feature type="region of interest" description="Disordered" evidence="1">
    <location>
        <begin position="196"/>
        <end position="231"/>
    </location>
</feature>
<gene>
    <name evidence="3" type="ORF">E3C22_10185</name>
</gene>
<protein>
    <submittedName>
        <fullName evidence="3">PH domain-containing protein</fullName>
    </submittedName>
</protein>
<comment type="caution">
    <text evidence="3">The sequence shown here is derived from an EMBL/GenBank/DDBJ whole genome shotgun (WGS) entry which is preliminary data.</text>
</comment>
<feature type="transmembrane region" description="Helical" evidence="2">
    <location>
        <begin position="42"/>
        <end position="59"/>
    </location>
</feature>
<dbReference type="Proteomes" id="UP000298179">
    <property type="component" value="Unassembled WGS sequence"/>
</dbReference>
<dbReference type="EMBL" id="SOZD01000003">
    <property type="protein sequence ID" value="TFF22826.1"/>
    <property type="molecule type" value="Genomic_DNA"/>
</dbReference>
<dbReference type="OrthoDB" id="7345733at2"/>
<evidence type="ECO:0000256" key="1">
    <source>
        <dbReference type="SAM" id="MobiDB-lite"/>
    </source>
</evidence>
<keyword evidence="2" id="KW-0472">Membrane</keyword>
<name>A0A4Y8RK54_9HYPH</name>
<proteinExistence type="predicted"/>
<feature type="transmembrane region" description="Helical" evidence="2">
    <location>
        <begin position="79"/>
        <end position="100"/>
    </location>
</feature>
<keyword evidence="2" id="KW-1133">Transmembrane helix</keyword>
<organism evidence="3 4">
    <name type="scientific">Jiella endophytica</name>
    <dbReference type="NCBI Taxonomy" id="2558362"/>
    <lineage>
        <taxon>Bacteria</taxon>
        <taxon>Pseudomonadati</taxon>
        <taxon>Pseudomonadota</taxon>
        <taxon>Alphaproteobacteria</taxon>
        <taxon>Hyphomicrobiales</taxon>
        <taxon>Aurantimonadaceae</taxon>
        <taxon>Jiella</taxon>
    </lineage>
</organism>
<keyword evidence="2" id="KW-0812">Transmembrane</keyword>